<dbReference type="InterPro" id="IPR008207">
    <property type="entry name" value="Sig_transdc_His_kin_Hpt_dom"/>
</dbReference>
<reference evidence="3 4" key="1">
    <citation type="journal article" date="2021" name="Int. J. Syst. Evol. Microbiol.">
        <title>Steroidobacter gossypii sp. nov., isolated from soil of cotton cropping field.</title>
        <authorList>
            <person name="Huang R."/>
            <person name="Yang S."/>
            <person name="Zhen C."/>
            <person name="Liu W."/>
        </authorList>
    </citation>
    <scope>NUCLEOTIDE SEQUENCE [LARGE SCALE GENOMIC DNA]</scope>
    <source>
        <strain evidence="3 4">S1-65</strain>
    </source>
</reference>
<evidence type="ECO:0000313" key="4">
    <source>
        <dbReference type="Proteomes" id="UP000661077"/>
    </source>
</evidence>
<name>A0ABS1WUP7_9GAMM</name>
<dbReference type="SUPFAM" id="SSF47226">
    <property type="entry name" value="Histidine-containing phosphotransfer domain, HPT domain"/>
    <property type="match status" value="1"/>
</dbReference>
<dbReference type="InterPro" id="IPR036641">
    <property type="entry name" value="HPT_dom_sf"/>
</dbReference>
<gene>
    <name evidence="3" type="ORF">JM946_07995</name>
</gene>
<proteinExistence type="predicted"/>
<dbReference type="EMBL" id="JAEVLS010000002">
    <property type="protein sequence ID" value="MBM0104684.1"/>
    <property type="molecule type" value="Genomic_DNA"/>
</dbReference>
<dbReference type="Proteomes" id="UP000661077">
    <property type="component" value="Unassembled WGS sequence"/>
</dbReference>
<feature type="domain" description="HPt" evidence="2">
    <location>
        <begin position="59"/>
        <end position="113"/>
    </location>
</feature>
<evidence type="ECO:0000256" key="1">
    <source>
        <dbReference type="ARBA" id="ARBA00023012"/>
    </source>
</evidence>
<comment type="caution">
    <text evidence="3">The sequence shown here is derived from an EMBL/GenBank/DDBJ whole genome shotgun (WGS) entry which is preliminary data.</text>
</comment>
<protein>
    <submittedName>
        <fullName evidence="3">Hpt domain-containing protein</fullName>
    </submittedName>
</protein>
<keyword evidence="4" id="KW-1185">Reference proteome</keyword>
<sequence length="131" mass="13682">MDQLKSGAASAIEPSAKVLDVDVLQDLLGSLGQPVAVAAIYSKFIANAAGFIRELSVLDAAARVETLHTLKGSAAMVGAERLAALAARLEPQSPVQVEQAIQALEIELKQFRAMVVAQFDALGAPIQSESI</sequence>
<evidence type="ECO:0000313" key="3">
    <source>
        <dbReference type="EMBL" id="MBM0104684.1"/>
    </source>
</evidence>
<dbReference type="Gene3D" id="1.20.120.160">
    <property type="entry name" value="HPT domain"/>
    <property type="match status" value="1"/>
</dbReference>
<dbReference type="RefSeq" id="WP_203166678.1">
    <property type="nucleotide sequence ID" value="NZ_JAEVLS010000002.1"/>
</dbReference>
<evidence type="ECO:0000259" key="2">
    <source>
        <dbReference type="Pfam" id="PF01627"/>
    </source>
</evidence>
<dbReference type="Pfam" id="PF01627">
    <property type="entry name" value="Hpt"/>
    <property type="match status" value="1"/>
</dbReference>
<keyword evidence="1" id="KW-0902">Two-component regulatory system</keyword>
<organism evidence="3 4">
    <name type="scientific">Steroidobacter gossypii</name>
    <dbReference type="NCBI Taxonomy" id="2805490"/>
    <lineage>
        <taxon>Bacteria</taxon>
        <taxon>Pseudomonadati</taxon>
        <taxon>Pseudomonadota</taxon>
        <taxon>Gammaproteobacteria</taxon>
        <taxon>Steroidobacterales</taxon>
        <taxon>Steroidobacteraceae</taxon>
        <taxon>Steroidobacter</taxon>
    </lineage>
</organism>
<accession>A0ABS1WUP7</accession>